<dbReference type="GO" id="GO:0042597">
    <property type="term" value="C:periplasmic space"/>
    <property type="evidence" value="ECO:0007669"/>
    <property type="project" value="UniProtKB-SubCell"/>
</dbReference>
<name>A0A1I0W6R4_9PSEU</name>
<gene>
    <name evidence="6" type="ORF">SAMN05216266_101765</name>
</gene>
<comment type="subcellular location">
    <subcellularLocation>
        <location evidence="1">Periplasm</location>
    </subcellularLocation>
</comment>
<dbReference type="InterPro" id="IPR001638">
    <property type="entry name" value="Solute-binding_3/MltF_N"/>
</dbReference>
<feature type="domain" description="Solute-binding protein family 3/N-terminal" evidence="5">
    <location>
        <begin position="53"/>
        <end position="289"/>
    </location>
</feature>
<dbReference type="Pfam" id="PF09084">
    <property type="entry name" value="NMT1"/>
    <property type="match status" value="1"/>
</dbReference>
<proteinExistence type="inferred from homology"/>
<keyword evidence="3 4" id="KW-0732">Signal</keyword>
<evidence type="ECO:0000256" key="1">
    <source>
        <dbReference type="ARBA" id="ARBA00004418"/>
    </source>
</evidence>
<dbReference type="PROSITE" id="PS51257">
    <property type="entry name" value="PROKAR_LIPOPROTEIN"/>
    <property type="match status" value="1"/>
</dbReference>
<comment type="similarity">
    <text evidence="2">Belongs to the bacterial solute-binding protein SsuA/TauA family.</text>
</comment>
<sequence>MRDMISTVRNPRRRVRAGVLVAALGLLASTSGCGLLGSSDEADGGDGELEKSTITVSIMPTTDLAPFHLAMKNGYFTDEGLNVETVNAPSGQASLSKLIGGEVDIAYSSYTPFFVAHGQKAADIKFVADASSAGPRTVMVVAMPDSKVKGVKDLAGKKIAVTATNTISDVLVKSTMRANGVDFADVDWVSVPFPETAAALERGDADAAFLTEPFITLAAKSVGAVPVVDTATGPTEDLPTAGYGSLAKFADGNPKTVAAFQRAMQKATDEAAADRSKVEPLLVEHGKIDEDTAALTSLLTFQSALHAQRLQRVPDLLLEFGVIEEPMDAAAMIADPSAA</sequence>
<dbReference type="AlphaFoldDB" id="A0A1I0W6R4"/>
<feature type="signal peptide" evidence="4">
    <location>
        <begin position="1"/>
        <end position="34"/>
    </location>
</feature>
<evidence type="ECO:0000256" key="3">
    <source>
        <dbReference type="ARBA" id="ARBA00022729"/>
    </source>
</evidence>
<dbReference type="PANTHER" id="PTHR30024">
    <property type="entry name" value="ALIPHATIC SULFONATES-BINDING PROTEIN-RELATED"/>
    <property type="match status" value="1"/>
</dbReference>
<organism evidence="6 7">
    <name type="scientific">Amycolatopsis marina</name>
    <dbReference type="NCBI Taxonomy" id="490629"/>
    <lineage>
        <taxon>Bacteria</taxon>
        <taxon>Bacillati</taxon>
        <taxon>Actinomycetota</taxon>
        <taxon>Actinomycetes</taxon>
        <taxon>Pseudonocardiales</taxon>
        <taxon>Pseudonocardiaceae</taxon>
        <taxon>Amycolatopsis</taxon>
    </lineage>
</organism>
<reference evidence="7" key="1">
    <citation type="submission" date="2016-10" db="EMBL/GenBank/DDBJ databases">
        <authorList>
            <person name="Varghese N."/>
            <person name="Submissions S."/>
        </authorList>
    </citation>
    <scope>NUCLEOTIDE SEQUENCE [LARGE SCALE GENOMIC DNA]</scope>
    <source>
        <strain evidence="7">CGMCC 4.3568</strain>
    </source>
</reference>
<protein>
    <submittedName>
        <fullName evidence="6">NitT/TauT family transport system substrate-binding protein</fullName>
    </submittedName>
</protein>
<dbReference type="Proteomes" id="UP000243799">
    <property type="component" value="Unassembled WGS sequence"/>
</dbReference>
<dbReference type="Gene3D" id="3.40.190.10">
    <property type="entry name" value="Periplasmic binding protein-like II"/>
    <property type="match status" value="2"/>
</dbReference>
<evidence type="ECO:0000313" key="7">
    <source>
        <dbReference type="Proteomes" id="UP000243799"/>
    </source>
</evidence>
<evidence type="ECO:0000256" key="4">
    <source>
        <dbReference type="SAM" id="SignalP"/>
    </source>
</evidence>
<dbReference type="SMART" id="SM00062">
    <property type="entry name" value="PBPb"/>
    <property type="match status" value="1"/>
</dbReference>
<keyword evidence="7" id="KW-1185">Reference proteome</keyword>
<dbReference type="PANTHER" id="PTHR30024:SF47">
    <property type="entry name" value="TAURINE-BINDING PERIPLASMIC PROTEIN"/>
    <property type="match status" value="1"/>
</dbReference>
<dbReference type="STRING" id="490629.SAMN05216266_101765"/>
<dbReference type="SUPFAM" id="SSF53850">
    <property type="entry name" value="Periplasmic binding protein-like II"/>
    <property type="match status" value="1"/>
</dbReference>
<evidence type="ECO:0000313" key="6">
    <source>
        <dbReference type="EMBL" id="SFA84007.1"/>
    </source>
</evidence>
<evidence type="ECO:0000256" key="2">
    <source>
        <dbReference type="ARBA" id="ARBA00010742"/>
    </source>
</evidence>
<dbReference type="InterPro" id="IPR015168">
    <property type="entry name" value="SsuA/THI5"/>
</dbReference>
<accession>A0A1I0W6R4</accession>
<evidence type="ECO:0000259" key="5">
    <source>
        <dbReference type="SMART" id="SM00062"/>
    </source>
</evidence>
<feature type="chain" id="PRO_5038814415" evidence="4">
    <location>
        <begin position="35"/>
        <end position="339"/>
    </location>
</feature>
<dbReference type="EMBL" id="FOKG01000001">
    <property type="protein sequence ID" value="SFA84007.1"/>
    <property type="molecule type" value="Genomic_DNA"/>
</dbReference>